<evidence type="ECO:0000256" key="5">
    <source>
        <dbReference type="ARBA" id="ARBA00023004"/>
    </source>
</evidence>
<dbReference type="GO" id="GO:0006879">
    <property type="term" value="P:intracellular iron ion homeostasis"/>
    <property type="evidence" value="ECO:0007669"/>
    <property type="project" value="UniProtKB-KW"/>
</dbReference>
<evidence type="ECO:0000256" key="1">
    <source>
        <dbReference type="ARBA" id="ARBA00007513"/>
    </source>
</evidence>
<keyword evidence="11" id="KW-0732">Signal</keyword>
<feature type="domain" description="Ferritin-like diiron" evidence="12">
    <location>
        <begin position="78"/>
        <end position="226"/>
    </location>
</feature>
<evidence type="ECO:0000259" key="12">
    <source>
        <dbReference type="PROSITE" id="PS50905"/>
    </source>
</evidence>
<dbReference type="GO" id="GO:0006826">
    <property type="term" value="P:iron ion transport"/>
    <property type="evidence" value="ECO:0007669"/>
    <property type="project" value="InterPro"/>
</dbReference>
<dbReference type="GO" id="GO:0004322">
    <property type="term" value="F:ferroxidase activity"/>
    <property type="evidence" value="ECO:0007669"/>
    <property type="project" value="UniProtKB-EC"/>
</dbReference>
<dbReference type="InterPro" id="IPR001519">
    <property type="entry name" value="Ferritin"/>
</dbReference>
<name>A0AAN8JFM4_PATCE</name>
<feature type="region of interest" description="Disordered" evidence="10">
    <location>
        <begin position="44"/>
        <end position="71"/>
    </location>
</feature>
<sequence>MYKFAVLVGVCSLLLVIPTLTWRNKAIDDSWDDDDEAWLQGDDPAVVDDIDETPDEKPETGDNEAAPTNNNGVSFVKQRFHYNSIMQLNGRINDSLSTSYTYLTIAFYFDRADVALPGFHKFLMEASEKERKDATKLMAYINKRGGWFKLRRIVAEEKTWTTGLQVLEYMLEHERFMNDNYLYTHKVASESSDGHLTDFLEGEFLEPRVEFIKKLGGYITQLKSFSKDYNLGEYIFDEQL</sequence>
<dbReference type="InterPro" id="IPR012347">
    <property type="entry name" value="Ferritin-like"/>
</dbReference>
<comment type="function">
    <text evidence="9">Stores iron in a soluble, non-toxic, readily available form. Important for iron homeostasis. Iron is taken up in the ferrous form and deposited as ferric hydroxides after oxidation.</text>
</comment>
<dbReference type="InterPro" id="IPR009078">
    <property type="entry name" value="Ferritin-like_SF"/>
</dbReference>
<gene>
    <name evidence="13" type="ORF">SNE40_017765</name>
</gene>
<evidence type="ECO:0000256" key="6">
    <source>
        <dbReference type="ARBA" id="ARBA00025111"/>
    </source>
</evidence>
<comment type="catalytic activity">
    <reaction evidence="7 9">
        <text>4 Fe(2+) + O2 + 4 H(+) = 4 Fe(3+) + 2 H2O</text>
        <dbReference type="Rhea" id="RHEA:11148"/>
        <dbReference type="ChEBI" id="CHEBI:15377"/>
        <dbReference type="ChEBI" id="CHEBI:15378"/>
        <dbReference type="ChEBI" id="CHEBI:15379"/>
        <dbReference type="ChEBI" id="CHEBI:29033"/>
        <dbReference type="ChEBI" id="CHEBI:29034"/>
        <dbReference type="EC" id="1.16.3.1"/>
    </reaction>
</comment>
<feature type="binding site" evidence="8">
    <location>
        <position position="130"/>
    </location>
    <ligand>
        <name>Fe cation</name>
        <dbReference type="ChEBI" id="CHEBI:24875"/>
        <label>1</label>
    </ligand>
</feature>
<dbReference type="GO" id="GO:0008198">
    <property type="term" value="F:ferrous iron binding"/>
    <property type="evidence" value="ECO:0007669"/>
    <property type="project" value="TreeGrafter"/>
</dbReference>
<comment type="function">
    <text evidence="6">Stores iron in a soluble, non-toxic, readily available form. Important for iron homeostasis. Has ferroxidase activity. Iron is taken up in the ferrous form and deposited as ferric hydroxides after oxidation.</text>
</comment>
<feature type="compositionally biased region" description="Acidic residues" evidence="10">
    <location>
        <begin position="45"/>
        <end position="54"/>
    </location>
</feature>
<evidence type="ECO:0000256" key="2">
    <source>
        <dbReference type="ARBA" id="ARBA00022434"/>
    </source>
</evidence>
<dbReference type="CDD" id="cd01056">
    <property type="entry name" value="Euk_Ferritin"/>
    <property type="match status" value="1"/>
</dbReference>
<evidence type="ECO:0000256" key="3">
    <source>
        <dbReference type="ARBA" id="ARBA00022723"/>
    </source>
</evidence>
<evidence type="ECO:0000256" key="10">
    <source>
        <dbReference type="SAM" id="MobiDB-lite"/>
    </source>
</evidence>
<dbReference type="Pfam" id="PF00210">
    <property type="entry name" value="Ferritin"/>
    <property type="match status" value="1"/>
</dbReference>
<evidence type="ECO:0000256" key="11">
    <source>
        <dbReference type="SAM" id="SignalP"/>
    </source>
</evidence>
<dbReference type="GO" id="GO:0005737">
    <property type="term" value="C:cytoplasm"/>
    <property type="evidence" value="ECO:0007669"/>
    <property type="project" value="TreeGrafter"/>
</dbReference>
<dbReference type="SUPFAM" id="SSF47240">
    <property type="entry name" value="Ferritin-like"/>
    <property type="match status" value="1"/>
</dbReference>
<dbReference type="PANTHER" id="PTHR11431">
    <property type="entry name" value="FERRITIN"/>
    <property type="match status" value="1"/>
</dbReference>
<dbReference type="InterPro" id="IPR008331">
    <property type="entry name" value="Ferritin_DPS_dom"/>
</dbReference>
<evidence type="ECO:0000256" key="9">
    <source>
        <dbReference type="RuleBase" id="RU361145"/>
    </source>
</evidence>
<keyword evidence="5 8" id="KW-0408">Iron</keyword>
<evidence type="ECO:0000256" key="4">
    <source>
        <dbReference type="ARBA" id="ARBA00023002"/>
    </source>
</evidence>
<evidence type="ECO:0000256" key="8">
    <source>
        <dbReference type="PIRSR" id="PIRSR601519-1"/>
    </source>
</evidence>
<evidence type="ECO:0000256" key="7">
    <source>
        <dbReference type="ARBA" id="ARBA00047990"/>
    </source>
</evidence>
<dbReference type="GO" id="GO:0008199">
    <property type="term" value="F:ferric iron binding"/>
    <property type="evidence" value="ECO:0007669"/>
    <property type="project" value="InterPro"/>
</dbReference>
<feature type="chain" id="PRO_5042945149" description="Ferritin" evidence="11">
    <location>
        <begin position="22"/>
        <end position="240"/>
    </location>
</feature>
<keyword evidence="14" id="KW-1185">Reference proteome</keyword>
<keyword evidence="2 9" id="KW-0409">Iron storage</keyword>
<evidence type="ECO:0000313" key="14">
    <source>
        <dbReference type="Proteomes" id="UP001347796"/>
    </source>
</evidence>
<keyword evidence="4 9" id="KW-0560">Oxidoreductase</keyword>
<keyword evidence="3 8" id="KW-0479">Metal-binding</keyword>
<protein>
    <recommendedName>
        <fullName evidence="9">Ferritin</fullName>
        <ecNumber evidence="9">1.16.3.1</ecNumber>
    </recommendedName>
</protein>
<dbReference type="Gene3D" id="1.20.1260.10">
    <property type="match status" value="1"/>
</dbReference>
<feature type="signal peptide" evidence="11">
    <location>
        <begin position="1"/>
        <end position="21"/>
    </location>
</feature>
<dbReference type="EC" id="1.16.3.1" evidence="9"/>
<dbReference type="InterPro" id="IPR009040">
    <property type="entry name" value="Ferritin-like_diiron"/>
</dbReference>
<dbReference type="AlphaFoldDB" id="A0AAN8JFM4"/>
<dbReference type="PROSITE" id="PS50905">
    <property type="entry name" value="FERRITIN_LIKE"/>
    <property type="match status" value="1"/>
</dbReference>
<feature type="binding site" evidence="8">
    <location>
        <position position="174"/>
    </location>
    <ligand>
        <name>Fe cation</name>
        <dbReference type="ChEBI" id="CHEBI:24875"/>
        <label>1</label>
    </ligand>
</feature>
<dbReference type="PROSITE" id="PS00204">
    <property type="entry name" value="FERRITIN_2"/>
    <property type="match status" value="1"/>
</dbReference>
<dbReference type="EMBL" id="JAZGQO010000011">
    <property type="protein sequence ID" value="KAK6174500.1"/>
    <property type="molecule type" value="Genomic_DNA"/>
</dbReference>
<accession>A0AAN8JFM4</accession>
<dbReference type="Proteomes" id="UP001347796">
    <property type="component" value="Unassembled WGS sequence"/>
</dbReference>
<proteinExistence type="inferred from homology"/>
<comment type="similarity">
    <text evidence="1 9">Belongs to the ferritin family.</text>
</comment>
<organism evidence="13 14">
    <name type="scientific">Patella caerulea</name>
    <name type="common">Rayed Mediterranean limpet</name>
    <dbReference type="NCBI Taxonomy" id="87958"/>
    <lineage>
        <taxon>Eukaryota</taxon>
        <taxon>Metazoa</taxon>
        <taxon>Spiralia</taxon>
        <taxon>Lophotrochozoa</taxon>
        <taxon>Mollusca</taxon>
        <taxon>Gastropoda</taxon>
        <taxon>Patellogastropoda</taxon>
        <taxon>Patelloidea</taxon>
        <taxon>Patellidae</taxon>
        <taxon>Patella</taxon>
    </lineage>
</organism>
<comment type="caution">
    <text evidence="13">The sequence shown here is derived from an EMBL/GenBank/DDBJ whole genome shotgun (WGS) entry which is preliminary data.</text>
</comment>
<reference evidence="13 14" key="1">
    <citation type="submission" date="2024-01" db="EMBL/GenBank/DDBJ databases">
        <title>The genome of the rayed Mediterranean limpet Patella caerulea (Linnaeus, 1758).</title>
        <authorList>
            <person name="Anh-Thu Weber A."/>
            <person name="Halstead-Nussloch G."/>
        </authorList>
    </citation>
    <scope>NUCLEOTIDE SEQUENCE [LARGE SCALE GENOMIC DNA]</scope>
    <source>
        <strain evidence="13">AATW-2023a</strain>
        <tissue evidence="13">Whole specimen</tissue>
    </source>
</reference>
<evidence type="ECO:0000313" key="13">
    <source>
        <dbReference type="EMBL" id="KAK6174500.1"/>
    </source>
</evidence>
<dbReference type="InterPro" id="IPR014034">
    <property type="entry name" value="Ferritin_CS"/>
</dbReference>
<dbReference type="PANTHER" id="PTHR11431:SF75">
    <property type="entry name" value="FERRITIN"/>
    <property type="match status" value="1"/>
</dbReference>